<proteinExistence type="predicted"/>
<organism evidence="1 2">
    <name type="scientific">Hyalomma asiaticum</name>
    <name type="common">Tick</name>
    <dbReference type="NCBI Taxonomy" id="266040"/>
    <lineage>
        <taxon>Eukaryota</taxon>
        <taxon>Metazoa</taxon>
        <taxon>Ecdysozoa</taxon>
        <taxon>Arthropoda</taxon>
        <taxon>Chelicerata</taxon>
        <taxon>Arachnida</taxon>
        <taxon>Acari</taxon>
        <taxon>Parasitiformes</taxon>
        <taxon>Ixodida</taxon>
        <taxon>Ixodoidea</taxon>
        <taxon>Ixodidae</taxon>
        <taxon>Hyalomminae</taxon>
        <taxon>Hyalomma</taxon>
    </lineage>
</organism>
<reference evidence="1" key="1">
    <citation type="submission" date="2020-05" db="EMBL/GenBank/DDBJ databases">
        <title>Large-scale comparative analyses of tick genomes elucidate their genetic diversity and vector capacities.</title>
        <authorList>
            <person name="Jia N."/>
            <person name="Wang J."/>
            <person name="Shi W."/>
            <person name="Du L."/>
            <person name="Sun Y."/>
            <person name="Zhan W."/>
            <person name="Jiang J."/>
            <person name="Wang Q."/>
            <person name="Zhang B."/>
            <person name="Ji P."/>
            <person name="Sakyi L.B."/>
            <person name="Cui X."/>
            <person name="Yuan T."/>
            <person name="Jiang B."/>
            <person name="Yang W."/>
            <person name="Lam T.T.-Y."/>
            <person name="Chang Q."/>
            <person name="Ding S."/>
            <person name="Wang X."/>
            <person name="Zhu J."/>
            <person name="Ruan X."/>
            <person name="Zhao L."/>
            <person name="Wei J."/>
            <person name="Que T."/>
            <person name="Du C."/>
            <person name="Cheng J."/>
            <person name="Dai P."/>
            <person name="Han X."/>
            <person name="Huang E."/>
            <person name="Gao Y."/>
            <person name="Liu J."/>
            <person name="Shao H."/>
            <person name="Ye R."/>
            <person name="Li L."/>
            <person name="Wei W."/>
            <person name="Wang X."/>
            <person name="Wang C."/>
            <person name="Yang T."/>
            <person name="Huo Q."/>
            <person name="Li W."/>
            <person name="Guo W."/>
            <person name="Chen H."/>
            <person name="Zhou L."/>
            <person name="Ni X."/>
            <person name="Tian J."/>
            <person name="Zhou Y."/>
            <person name="Sheng Y."/>
            <person name="Liu T."/>
            <person name="Pan Y."/>
            <person name="Xia L."/>
            <person name="Li J."/>
            <person name="Zhao F."/>
            <person name="Cao W."/>
        </authorList>
    </citation>
    <scope>NUCLEOTIDE SEQUENCE</scope>
    <source>
        <strain evidence="1">Hyas-2018</strain>
    </source>
</reference>
<sequence>MACLCGSYKCRHEQQRQRPSQRRTGAETRSEKAGASAMAAMPVAKHPVQLLCGLRHADDVHLRGLPLLSVEERTRPFSACMRLHEVKAGESRPRPLSPRTERGSSGSLQQRTGSSSLWSESNVCLAPCLLD</sequence>
<gene>
    <name evidence="1" type="ORF">HPB50_013236</name>
</gene>
<evidence type="ECO:0000313" key="2">
    <source>
        <dbReference type="Proteomes" id="UP000821845"/>
    </source>
</evidence>
<dbReference type="EMBL" id="CM023481">
    <property type="protein sequence ID" value="KAH6946402.1"/>
    <property type="molecule type" value="Genomic_DNA"/>
</dbReference>
<protein>
    <submittedName>
        <fullName evidence="1">Uncharacterized protein</fullName>
    </submittedName>
</protein>
<keyword evidence="2" id="KW-1185">Reference proteome</keyword>
<dbReference type="Proteomes" id="UP000821845">
    <property type="component" value="Chromosome 1"/>
</dbReference>
<accession>A0ACB7TM09</accession>
<evidence type="ECO:0000313" key="1">
    <source>
        <dbReference type="EMBL" id="KAH6946402.1"/>
    </source>
</evidence>
<name>A0ACB7TM09_HYAAI</name>
<comment type="caution">
    <text evidence="1">The sequence shown here is derived from an EMBL/GenBank/DDBJ whole genome shotgun (WGS) entry which is preliminary data.</text>
</comment>